<feature type="compositionally biased region" description="Polar residues" evidence="1">
    <location>
        <begin position="236"/>
        <end position="251"/>
    </location>
</feature>
<evidence type="ECO:0000313" key="2">
    <source>
        <dbReference type="EMBL" id="SBR67342.1"/>
    </source>
</evidence>
<feature type="non-terminal residue" evidence="2">
    <location>
        <position position="321"/>
    </location>
</feature>
<proteinExistence type="predicted"/>
<protein>
    <submittedName>
        <fullName evidence="2">Uncharacterized protein</fullName>
    </submittedName>
</protein>
<feature type="compositionally biased region" description="Polar residues" evidence="1">
    <location>
        <begin position="263"/>
        <end position="276"/>
    </location>
</feature>
<reference evidence="2" key="1">
    <citation type="submission" date="2016-05" db="EMBL/GenBank/DDBJ databases">
        <authorList>
            <person name="Lavstsen T."/>
            <person name="Jespersen J.S."/>
        </authorList>
    </citation>
    <scope>NUCLEOTIDE SEQUENCE</scope>
    <source>
        <tissue evidence="2">Brain</tissue>
    </source>
</reference>
<gene>
    <name evidence="2" type="primary">BX005380.2</name>
</gene>
<dbReference type="AlphaFoldDB" id="A0A1A8NEU0"/>
<feature type="region of interest" description="Disordered" evidence="1">
    <location>
        <begin position="166"/>
        <end position="321"/>
    </location>
</feature>
<sequence length="321" mass="34160">EAAHVRVLDDIFLVLDSGFRVVLVLLDLSAAFDAIDRGILVAGLHTWAGVAGAALDWFGSCFCGRSAGVMLGGCSSGSRPLRWGVPRGSVLGPLLFGLCVLPLGAIFGGRAVSYHLCAGDCRVCFSFGPAQSMKVLSGCIPEVKQWPADNLLHLNDSKTDAIALSPHSTTATHQPDLSYLPPNVSPVISNLGAKTDQAPKTDAQVKNTAKSRLHQPRRISKPKHILSAHPPKSVVHTPTTSRLDHSNSSPHGISKSAPPRPQLVQNSAARPPTGTNRRQHTPPTPKSLHRSPAQPRTNSKTMPPTHKSLNHQAPPHPCEPP</sequence>
<evidence type="ECO:0000256" key="1">
    <source>
        <dbReference type="SAM" id="MobiDB-lite"/>
    </source>
</evidence>
<feature type="compositionally biased region" description="Polar residues" evidence="1">
    <location>
        <begin position="166"/>
        <end position="175"/>
    </location>
</feature>
<organism evidence="2">
    <name type="scientific">Nothobranchius rachovii</name>
    <name type="common">bluefin notho</name>
    <dbReference type="NCBI Taxonomy" id="451742"/>
    <lineage>
        <taxon>Eukaryota</taxon>
        <taxon>Metazoa</taxon>
        <taxon>Chordata</taxon>
        <taxon>Craniata</taxon>
        <taxon>Vertebrata</taxon>
        <taxon>Euteleostomi</taxon>
        <taxon>Actinopterygii</taxon>
        <taxon>Neopterygii</taxon>
        <taxon>Teleostei</taxon>
        <taxon>Neoteleostei</taxon>
        <taxon>Acanthomorphata</taxon>
        <taxon>Ovalentaria</taxon>
        <taxon>Atherinomorphae</taxon>
        <taxon>Cyprinodontiformes</taxon>
        <taxon>Nothobranchiidae</taxon>
        <taxon>Nothobranchius</taxon>
    </lineage>
</organism>
<accession>A0A1A8NEU0</accession>
<feature type="compositionally biased region" description="Basic residues" evidence="1">
    <location>
        <begin position="209"/>
        <end position="226"/>
    </location>
</feature>
<feature type="non-terminal residue" evidence="2">
    <location>
        <position position="1"/>
    </location>
</feature>
<dbReference type="PANTHER" id="PTHR33332">
    <property type="entry name" value="REVERSE TRANSCRIPTASE DOMAIN-CONTAINING PROTEIN"/>
    <property type="match status" value="1"/>
</dbReference>
<reference evidence="2" key="2">
    <citation type="submission" date="2016-06" db="EMBL/GenBank/DDBJ databases">
        <title>The genome of a short-lived fish provides insights into sex chromosome evolution and the genetic control of aging.</title>
        <authorList>
            <person name="Reichwald K."/>
            <person name="Felder M."/>
            <person name="Petzold A."/>
            <person name="Koch P."/>
            <person name="Groth M."/>
            <person name="Platzer M."/>
        </authorList>
    </citation>
    <scope>NUCLEOTIDE SEQUENCE</scope>
    <source>
        <tissue evidence="2">Brain</tissue>
    </source>
</reference>
<name>A0A1A8NEU0_9TELE</name>
<dbReference type="EMBL" id="HAEH01001659">
    <property type="protein sequence ID" value="SBR67342.1"/>
    <property type="molecule type" value="Transcribed_RNA"/>
</dbReference>